<keyword evidence="7" id="KW-0067">ATP-binding</keyword>
<dbReference type="PANTHER" id="PTHR41523">
    <property type="entry name" value="TWO-COMPONENT SYSTEM SENSOR PROTEIN"/>
    <property type="match status" value="1"/>
</dbReference>
<evidence type="ECO:0000256" key="3">
    <source>
        <dbReference type="ARBA" id="ARBA00022553"/>
    </source>
</evidence>
<dbReference type="EMBL" id="BMPO01000003">
    <property type="protein sequence ID" value="GGJ92585.1"/>
    <property type="molecule type" value="Genomic_DNA"/>
</dbReference>
<evidence type="ECO:0000313" key="9">
    <source>
        <dbReference type="Proteomes" id="UP000635983"/>
    </source>
</evidence>
<keyword evidence="6" id="KW-0418">Kinase</keyword>
<evidence type="ECO:0000256" key="6">
    <source>
        <dbReference type="ARBA" id="ARBA00022777"/>
    </source>
</evidence>
<evidence type="ECO:0000256" key="1">
    <source>
        <dbReference type="ARBA" id="ARBA00000085"/>
    </source>
</evidence>
<dbReference type="AlphaFoldDB" id="A0A917PV61"/>
<accession>A0A917PV61</accession>
<keyword evidence="9" id="KW-1185">Reference proteome</keyword>
<dbReference type="EC" id="2.7.13.3" evidence="2"/>
<name>A0A917PV61_9PSED</name>
<comment type="catalytic activity">
    <reaction evidence="1">
        <text>ATP + protein L-histidine = ADP + protein N-phospho-L-histidine.</text>
        <dbReference type="EC" id="2.7.13.3"/>
    </reaction>
</comment>
<comment type="caution">
    <text evidence="8">The sequence shown here is derived from an EMBL/GenBank/DDBJ whole genome shotgun (WGS) entry which is preliminary data.</text>
</comment>
<evidence type="ECO:0000256" key="7">
    <source>
        <dbReference type="ARBA" id="ARBA00022840"/>
    </source>
</evidence>
<keyword evidence="3" id="KW-0597">Phosphoprotein</keyword>
<keyword evidence="5" id="KW-0547">Nucleotide-binding</keyword>
<sequence length="181" mass="19545">MATLTQRNHPDPAEFQKVLGARLVMMKRAQGLAMTALQTDLADLMKEILAPYTADHLVQISGPAFTLIGEAASAIALVTHELATNATKYGALSRLGGELEVSWSILPSQANPKEFEFRFVWLERNGPAVIPPSRRGYGTVMMNGTVRNSFGGSVAFDYDPKGLKCEISAPLTSRLGHIATS</sequence>
<proteinExistence type="predicted"/>
<reference evidence="8" key="1">
    <citation type="journal article" date="2014" name="Int. J. Syst. Evol. Microbiol.">
        <title>Complete genome sequence of Corynebacterium casei LMG S-19264T (=DSM 44701T), isolated from a smear-ripened cheese.</title>
        <authorList>
            <consortium name="US DOE Joint Genome Institute (JGI-PGF)"/>
            <person name="Walter F."/>
            <person name="Albersmeier A."/>
            <person name="Kalinowski J."/>
            <person name="Ruckert C."/>
        </authorList>
    </citation>
    <scope>NUCLEOTIDE SEQUENCE</scope>
    <source>
        <strain evidence="8">JCM 30078</strain>
    </source>
</reference>
<protein>
    <recommendedName>
        <fullName evidence="2">histidine kinase</fullName>
        <ecNumber evidence="2">2.7.13.3</ecNumber>
    </recommendedName>
</protein>
<evidence type="ECO:0000313" key="8">
    <source>
        <dbReference type="EMBL" id="GGJ92585.1"/>
    </source>
</evidence>
<evidence type="ECO:0000256" key="5">
    <source>
        <dbReference type="ARBA" id="ARBA00022741"/>
    </source>
</evidence>
<dbReference type="GO" id="GO:0005524">
    <property type="term" value="F:ATP binding"/>
    <property type="evidence" value="ECO:0007669"/>
    <property type="project" value="UniProtKB-KW"/>
</dbReference>
<evidence type="ECO:0000256" key="2">
    <source>
        <dbReference type="ARBA" id="ARBA00012438"/>
    </source>
</evidence>
<dbReference type="GO" id="GO:0004673">
    <property type="term" value="F:protein histidine kinase activity"/>
    <property type="evidence" value="ECO:0007669"/>
    <property type="project" value="UniProtKB-EC"/>
</dbReference>
<dbReference type="InterPro" id="IPR036890">
    <property type="entry name" value="HATPase_C_sf"/>
</dbReference>
<dbReference type="PANTHER" id="PTHR41523:SF8">
    <property type="entry name" value="ETHYLENE RESPONSE SENSOR PROTEIN"/>
    <property type="match status" value="1"/>
</dbReference>
<dbReference type="Gene3D" id="3.30.565.10">
    <property type="entry name" value="Histidine kinase-like ATPase, C-terminal domain"/>
    <property type="match status" value="1"/>
</dbReference>
<reference evidence="8" key="2">
    <citation type="submission" date="2020-09" db="EMBL/GenBank/DDBJ databases">
        <authorList>
            <person name="Sun Q."/>
            <person name="Ohkuma M."/>
        </authorList>
    </citation>
    <scope>NUCLEOTIDE SEQUENCE</scope>
    <source>
        <strain evidence="8">JCM 30078</strain>
    </source>
</reference>
<keyword evidence="4" id="KW-0808">Transferase</keyword>
<evidence type="ECO:0000256" key="4">
    <source>
        <dbReference type="ARBA" id="ARBA00022679"/>
    </source>
</evidence>
<dbReference type="Proteomes" id="UP000635983">
    <property type="component" value="Unassembled WGS sequence"/>
</dbReference>
<gene>
    <name evidence="8" type="ORF">GCM10009304_18010</name>
</gene>
<organism evidence="8 9">
    <name type="scientific">Pseudomonas matsuisoli</name>
    <dbReference type="NCBI Taxonomy" id="1515666"/>
    <lineage>
        <taxon>Bacteria</taxon>
        <taxon>Pseudomonadati</taxon>
        <taxon>Pseudomonadota</taxon>
        <taxon>Gammaproteobacteria</taxon>
        <taxon>Pseudomonadales</taxon>
        <taxon>Pseudomonadaceae</taxon>
        <taxon>Pseudomonas</taxon>
    </lineage>
</organism>